<evidence type="ECO:0000313" key="1">
    <source>
        <dbReference type="EMBL" id="QNM12318.1"/>
    </source>
</evidence>
<gene>
    <name evidence="1" type="ORF">H9Q80_19125</name>
</gene>
<name>A0A7G9GND6_9FIRM</name>
<dbReference type="EMBL" id="CP060636">
    <property type="protein sequence ID" value="QNM12318.1"/>
    <property type="molecule type" value="Genomic_DNA"/>
</dbReference>
<keyword evidence="2" id="KW-1185">Reference proteome</keyword>
<dbReference type="RefSeq" id="WP_117455926.1">
    <property type="nucleotide sequence ID" value="NZ_CP060636.1"/>
</dbReference>
<dbReference type="KEGG" id="ehn:H9Q80_19125"/>
<dbReference type="Proteomes" id="UP000515856">
    <property type="component" value="Chromosome"/>
</dbReference>
<organism evidence="1 2">
    <name type="scientific">[Eubacterium] hominis</name>
    <dbReference type="NCBI Taxonomy" id="2764325"/>
    <lineage>
        <taxon>Bacteria</taxon>
        <taxon>Bacillati</taxon>
        <taxon>Bacillota</taxon>
        <taxon>Erysipelotrichia</taxon>
        <taxon>Erysipelotrichales</taxon>
        <taxon>Erysipelotrichaceae</taxon>
        <taxon>Amedibacillus</taxon>
    </lineage>
</organism>
<reference evidence="1 2" key="1">
    <citation type="submission" date="2020-08" db="EMBL/GenBank/DDBJ databases">
        <authorList>
            <person name="Liu C."/>
            <person name="Sun Q."/>
        </authorList>
    </citation>
    <scope>NUCLEOTIDE SEQUENCE [LARGE SCALE GENOMIC DNA]</scope>
    <source>
        <strain evidence="1 2">NSJ-61</strain>
    </source>
</reference>
<accession>A0A7G9GND6</accession>
<evidence type="ECO:0000313" key="2">
    <source>
        <dbReference type="Proteomes" id="UP000515856"/>
    </source>
</evidence>
<protein>
    <submittedName>
        <fullName evidence="1">Uncharacterized protein</fullName>
    </submittedName>
</protein>
<sequence length="191" mass="22354">MKKKKKQSTRELVNTKTITDFSLQQYGGDEIVFFIIQPQNLSVMSHENIGSKIFALTNVLKGLADLEMISLNSRDNFEENKIFLRKRIEEEKNEKVIQLLNKDLLHLDKIQIQTATARLFLLAVRIKPNDQVEIMQLIHRIEKLIKLQNLTVKRASKDDLKGMLAVYFEQNVTTDRFEDIDGERWYTDETV</sequence>
<proteinExistence type="predicted"/>
<dbReference type="AlphaFoldDB" id="A0A7G9GND6"/>